<dbReference type="AlphaFoldDB" id="A0A0E9SWU1"/>
<sequence length="20" mass="2238">MGSAISRTACQQIPQHMQFC</sequence>
<dbReference type="EMBL" id="GBXM01063427">
    <property type="protein sequence ID" value="JAH45150.1"/>
    <property type="molecule type" value="Transcribed_RNA"/>
</dbReference>
<proteinExistence type="predicted"/>
<reference evidence="1" key="2">
    <citation type="journal article" date="2015" name="Fish Shellfish Immunol.">
        <title>Early steps in the European eel (Anguilla anguilla)-Vibrio vulnificus interaction in the gills: Role of the RtxA13 toxin.</title>
        <authorList>
            <person name="Callol A."/>
            <person name="Pajuelo D."/>
            <person name="Ebbesson L."/>
            <person name="Teles M."/>
            <person name="MacKenzie S."/>
            <person name="Amaro C."/>
        </authorList>
    </citation>
    <scope>NUCLEOTIDE SEQUENCE</scope>
</reference>
<organism evidence="1">
    <name type="scientific">Anguilla anguilla</name>
    <name type="common">European freshwater eel</name>
    <name type="synonym">Muraena anguilla</name>
    <dbReference type="NCBI Taxonomy" id="7936"/>
    <lineage>
        <taxon>Eukaryota</taxon>
        <taxon>Metazoa</taxon>
        <taxon>Chordata</taxon>
        <taxon>Craniata</taxon>
        <taxon>Vertebrata</taxon>
        <taxon>Euteleostomi</taxon>
        <taxon>Actinopterygii</taxon>
        <taxon>Neopterygii</taxon>
        <taxon>Teleostei</taxon>
        <taxon>Anguilliformes</taxon>
        <taxon>Anguillidae</taxon>
        <taxon>Anguilla</taxon>
    </lineage>
</organism>
<reference evidence="1" key="1">
    <citation type="submission" date="2014-11" db="EMBL/GenBank/DDBJ databases">
        <authorList>
            <person name="Amaro Gonzalez C."/>
        </authorList>
    </citation>
    <scope>NUCLEOTIDE SEQUENCE</scope>
</reference>
<protein>
    <submittedName>
        <fullName evidence="1">Uncharacterized protein</fullName>
    </submittedName>
</protein>
<name>A0A0E9SWU1_ANGAN</name>
<accession>A0A0E9SWU1</accession>
<evidence type="ECO:0000313" key="1">
    <source>
        <dbReference type="EMBL" id="JAH45150.1"/>
    </source>
</evidence>